<feature type="region of interest" description="Disordered" evidence="2">
    <location>
        <begin position="1"/>
        <end position="53"/>
    </location>
</feature>
<dbReference type="RefSeq" id="WP_091506264.1">
    <property type="nucleotide sequence ID" value="NZ_FOLE01000001.1"/>
</dbReference>
<evidence type="ECO:0000256" key="1">
    <source>
        <dbReference type="SAM" id="Coils"/>
    </source>
</evidence>
<evidence type="ECO:0000256" key="2">
    <source>
        <dbReference type="SAM" id="MobiDB-lite"/>
    </source>
</evidence>
<feature type="compositionally biased region" description="Basic and acidic residues" evidence="2">
    <location>
        <begin position="36"/>
        <end position="46"/>
    </location>
</feature>
<organism evidence="3 4">
    <name type="scientific">Flexibacter flexilis DSM 6793</name>
    <dbReference type="NCBI Taxonomy" id="927664"/>
    <lineage>
        <taxon>Bacteria</taxon>
        <taxon>Pseudomonadati</taxon>
        <taxon>Bacteroidota</taxon>
        <taxon>Cytophagia</taxon>
        <taxon>Cytophagales</taxon>
        <taxon>Flexibacteraceae</taxon>
        <taxon>Flexibacter</taxon>
    </lineage>
</organism>
<keyword evidence="4" id="KW-1185">Reference proteome</keyword>
<evidence type="ECO:0000313" key="3">
    <source>
        <dbReference type="EMBL" id="SFB76247.1"/>
    </source>
</evidence>
<dbReference type="OrthoDB" id="5422202at2"/>
<protein>
    <recommendedName>
        <fullName evidence="5">DUF349 domain-containing protein</fullName>
    </recommendedName>
</protein>
<name>A0A1I1DN36_9BACT</name>
<reference evidence="3 4" key="1">
    <citation type="submission" date="2016-10" db="EMBL/GenBank/DDBJ databases">
        <authorList>
            <person name="de Groot N.N."/>
        </authorList>
    </citation>
    <scope>NUCLEOTIDE SEQUENCE [LARGE SCALE GENOMIC DNA]</scope>
    <source>
        <strain evidence="3 4">DSM 6793</strain>
    </source>
</reference>
<dbReference type="AlphaFoldDB" id="A0A1I1DN36"/>
<sequence length="617" mass="71479">METQHDELGSENQKTEQIASELTENQVSSSSPEVMDELHEDEHHEDAEVDYSSYDKTQLVELAEKLSHDTDAQRADAVLRKIKPLFDDKREAERNEALSKFIADGGEEGDFRFKGDNLASRFDAAFRSVREKRKKQIEDSEKTKLQHLTAKKELLERLRGIVENENNESMAQVKKVQEEWKSIGAVPAAEAANLSATYGVLLDKFYSNMSIYRELKELDRKKNFEAKLEICERAEKLLNEPSLNKAVKELNDLHEEFKNIGPVPKAEQETLWNRFKEVSDKIYTSRREYVETIRKEQDSNLQAKTILCERSEALATFNSDRIDDWNAKTEELMTLQKEWNEVGGLPRNKGAEIVKKFWGNFKIFFANKSQFFKKLEETKQNNLARKNALCEQAEALSLSEEWDTAADQLKELQNQWKLIGAVPNKFRNSSYERFKKAIDTFFDRKRAFLNEQDAEYIKNLAVKVAACEKMEAAAAAKTGTWEELQALQKEFETAGFVPRKEKDKIQQRYLKATDNYILQSEQIDEADRAKLRLTAQVRKGGRNQEVIQNVKGQEQNIRRRMTQLENDIHLWRNNLGFFASSRNIDALRSEVERKVAAAQREIDSLKDQLRIIAEINN</sequence>
<dbReference type="Pfam" id="PF03993">
    <property type="entry name" value="DUF349"/>
    <property type="match status" value="5"/>
</dbReference>
<dbReference type="Proteomes" id="UP000199514">
    <property type="component" value="Unassembled WGS sequence"/>
</dbReference>
<evidence type="ECO:0000313" key="4">
    <source>
        <dbReference type="Proteomes" id="UP000199514"/>
    </source>
</evidence>
<dbReference type="EMBL" id="FOLE01000001">
    <property type="protein sequence ID" value="SFB76247.1"/>
    <property type="molecule type" value="Genomic_DNA"/>
</dbReference>
<gene>
    <name evidence="3" type="ORF">SAMN05421780_101340</name>
</gene>
<keyword evidence="1" id="KW-0175">Coiled coil</keyword>
<accession>A0A1I1DN36</accession>
<dbReference type="STRING" id="927664.SAMN05421780_101340"/>
<feature type="coiled-coil region" evidence="1">
    <location>
        <begin position="547"/>
        <end position="615"/>
    </location>
</feature>
<evidence type="ECO:0008006" key="5">
    <source>
        <dbReference type="Google" id="ProtNLM"/>
    </source>
</evidence>
<dbReference type="SMR" id="A0A1I1DN36"/>
<dbReference type="InterPro" id="IPR007139">
    <property type="entry name" value="DUF349"/>
</dbReference>
<proteinExistence type="predicted"/>
<feature type="compositionally biased region" description="Polar residues" evidence="2">
    <location>
        <begin position="10"/>
        <end position="32"/>
    </location>
</feature>